<reference evidence="3" key="1">
    <citation type="submission" date="2022-11" db="EMBL/GenBank/DDBJ databases">
        <authorList>
            <person name="Kikuchi T."/>
        </authorList>
    </citation>
    <scope>NUCLEOTIDE SEQUENCE</scope>
    <source>
        <strain evidence="3">PS1010</strain>
    </source>
</reference>
<evidence type="ECO:0000259" key="2">
    <source>
        <dbReference type="Pfam" id="PF05050"/>
    </source>
</evidence>
<evidence type="ECO:0000313" key="4">
    <source>
        <dbReference type="Proteomes" id="UP001152747"/>
    </source>
</evidence>
<protein>
    <recommendedName>
        <fullName evidence="2">Methyltransferase FkbM domain-containing protein</fullName>
    </recommendedName>
</protein>
<dbReference type="PANTHER" id="PTHR22989">
    <property type="entry name" value="UNCHARACTERIZED DUF13 C.ELEGANS"/>
    <property type="match status" value="1"/>
</dbReference>
<keyword evidence="4" id="KW-1185">Reference proteome</keyword>
<dbReference type="Proteomes" id="UP001152747">
    <property type="component" value="Unassembled WGS sequence"/>
</dbReference>
<accession>A0A9P1N9D1</accession>
<keyword evidence="1" id="KW-0472">Membrane</keyword>
<proteinExistence type="predicted"/>
<keyword evidence="1" id="KW-0812">Transmembrane</keyword>
<comment type="caution">
    <text evidence="3">The sequence shown here is derived from an EMBL/GenBank/DDBJ whole genome shotgun (WGS) entry which is preliminary data.</text>
</comment>
<dbReference type="AlphaFoldDB" id="A0A9P1N9D1"/>
<dbReference type="InterPro" id="IPR006342">
    <property type="entry name" value="FkbM_mtfrase"/>
</dbReference>
<feature type="transmembrane region" description="Helical" evidence="1">
    <location>
        <begin position="20"/>
        <end position="39"/>
    </location>
</feature>
<gene>
    <name evidence="3" type="ORF">CAMP_LOCUS15633</name>
</gene>
<dbReference type="OrthoDB" id="5775722at2759"/>
<organism evidence="3 4">
    <name type="scientific">Caenorhabditis angaria</name>
    <dbReference type="NCBI Taxonomy" id="860376"/>
    <lineage>
        <taxon>Eukaryota</taxon>
        <taxon>Metazoa</taxon>
        <taxon>Ecdysozoa</taxon>
        <taxon>Nematoda</taxon>
        <taxon>Chromadorea</taxon>
        <taxon>Rhabditida</taxon>
        <taxon>Rhabditina</taxon>
        <taxon>Rhabditomorpha</taxon>
        <taxon>Rhabditoidea</taxon>
        <taxon>Rhabditidae</taxon>
        <taxon>Peloderinae</taxon>
        <taxon>Caenorhabditis</taxon>
    </lineage>
</organism>
<sequence length="375" mass="43703">MTMTIYKLLNTQKFIPVQFFIFCTSLVTAFIFFTSLFNWTTTTSANAISKKLTLNNDSFYTKSTMQYKGVFDPMDGIGFDFEKYDISPFPKFQDLEKLHVCDLSVDKLKPRTTPAKLLKGFHDCVDPLFEDVLIKMEPKNFSLEICKIIKKCDTIPEFTNLSIDEFPNDHEIKWAILPKCKEDNVMVTLGIGLDVKAEVLLSRTLPNTTFYGADPIIQPNLQMYSHFGGKFFPFAVGKDAGINRFKVLPNQNKKTREYTYQDVTTIDVPYFFNNILKLKRIDFLWIDIEGGELTFLHYLNRGNQFDKLGITVCQFNVELHPDFWPNGYQIVFDFIPQILRENRYVFLKPLETTTGVFRLFFINVENQECVRKYIQ</sequence>
<evidence type="ECO:0000313" key="3">
    <source>
        <dbReference type="EMBL" id="CAI5452996.1"/>
    </source>
</evidence>
<evidence type="ECO:0000256" key="1">
    <source>
        <dbReference type="SAM" id="Phobius"/>
    </source>
</evidence>
<name>A0A9P1N9D1_9PELO</name>
<dbReference type="Pfam" id="PF05050">
    <property type="entry name" value="Methyltransf_21"/>
    <property type="match status" value="1"/>
</dbReference>
<dbReference type="EMBL" id="CANHGI010000005">
    <property type="protein sequence ID" value="CAI5452996.1"/>
    <property type="molecule type" value="Genomic_DNA"/>
</dbReference>
<feature type="domain" description="Methyltransferase FkbM" evidence="2">
    <location>
        <begin position="150"/>
        <end position="346"/>
    </location>
</feature>
<keyword evidence="1" id="KW-1133">Transmembrane helix</keyword>
<dbReference type="PANTHER" id="PTHR22989:SF21">
    <property type="entry name" value="METHYLTRANSFERASE FKBM DOMAIN-CONTAINING PROTEIN"/>
    <property type="match status" value="1"/>
</dbReference>